<evidence type="ECO:0000313" key="1">
    <source>
        <dbReference type="EMBL" id="DAE07546.1"/>
    </source>
</evidence>
<dbReference type="EMBL" id="BK015452">
    <property type="protein sequence ID" value="DAE07546.1"/>
    <property type="molecule type" value="Genomic_DNA"/>
</dbReference>
<sequence length="156" mass="17244">MQTHRTPHKYKGVKTMQNQDLIEKYGNMARYHAIVALLPKTFAATYAAHLRGERIPARKLAAARREIVANVAGDYTNLYTVFSDGSAIRSYRNHDGVRNYDASLSCLDAGCYDLPGVPADIVRKGLEVEASLPPVGVHNLTPLAQRLLARMGVQHD</sequence>
<protein>
    <submittedName>
        <fullName evidence="1">Uncharacterized protein</fullName>
    </submittedName>
</protein>
<organism evidence="1">
    <name type="scientific">Podoviridae sp. ctnCN2</name>
    <dbReference type="NCBI Taxonomy" id="2825274"/>
    <lineage>
        <taxon>Viruses</taxon>
        <taxon>Duplodnaviria</taxon>
        <taxon>Heunggongvirae</taxon>
        <taxon>Uroviricota</taxon>
        <taxon>Caudoviricetes</taxon>
    </lineage>
</organism>
<reference evidence="1" key="1">
    <citation type="journal article" date="2021" name="Proc. Natl. Acad. Sci. U.S.A.">
        <title>A Catalog of Tens of Thousands of Viruses from Human Metagenomes Reveals Hidden Associations with Chronic Diseases.</title>
        <authorList>
            <person name="Tisza M.J."/>
            <person name="Buck C.B."/>
        </authorList>
    </citation>
    <scope>NUCLEOTIDE SEQUENCE</scope>
    <source>
        <strain evidence="1">CtnCN2</strain>
    </source>
</reference>
<proteinExistence type="predicted"/>
<accession>A0A8S5PKX4</accession>
<name>A0A8S5PKX4_9CAUD</name>